<organism evidence="1 2">
    <name type="scientific">Agrococcus jejuensis</name>
    <dbReference type="NCBI Taxonomy" id="399736"/>
    <lineage>
        <taxon>Bacteria</taxon>
        <taxon>Bacillati</taxon>
        <taxon>Actinomycetota</taxon>
        <taxon>Actinomycetes</taxon>
        <taxon>Micrococcales</taxon>
        <taxon>Microbacteriaceae</taxon>
        <taxon>Agrococcus</taxon>
    </lineage>
</organism>
<dbReference type="OrthoDB" id="5064123at2"/>
<dbReference type="EMBL" id="LT629695">
    <property type="protein sequence ID" value="SDH44497.1"/>
    <property type="molecule type" value="Genomic_DNA"/>
</dbReference>
<accession>A0A1G8CGD6</accession>
<gene>
    <name evidence="1" type="ORF">SAMN04489720_1282</name>
</gene>
<dbReference type="RefSeq" id="WP_092503466.1">
    <property type="nucleotide sequence ID" value="NZ_LT629695.1"/>
</dbReference>
<dbReference type="AlphaFoldDB" id="A0A1G8CGD6"/>
<dbReference type="STRING" id="399736.SAMN04489720_1282"/>
<sequence length="178" mass="18637">MGTLDRLTAAQGSTKRDVAAMTTAIAERDADAPVRAVFREDRYGLFEYAGTVATVSDGSRLLAARAFDSGTGKPTTPLRAFEALETLGDLDGDAVDANDLAHGDLASARLEHSLYGQFDVTGVALQTPDGSRTLIGEWIVADGGKPAPTVTEVRRIASAGDHDIAVPSQLAHVETDVV</sequence>
<dbReference type="Proteomes" id="UP000198822">
    <property type="component" value="Chromosome I"/>
</dbReference>
<protein>
    <submittedName>
        <fullName evidence="1">Uncharacterized protein</fullName>
    </submittedName>
</protein>
<proteinExistence type="predicted"/>
<name>A0A1G8CGD6_9MICO</name>
<keyword evidence="2" id="KW-1185">Reference proteome</keyword>
<reference evidence="2" key="1">
    <citation type="submission" date="2016-10" db="EMBL/GenBank/DDBJ databases">
        <authorList>
            <person name="Varghese N."/>
            <person name="Submissions S."/>
        </authorList>
    </citation>
    <scope>NUCLEOTIDE SEQUENCE [LARGE SCALE GENOMIC DNA]</scope>
    <source>
        <strain evidence="2">DSM 22002</strain>
    </source>
</reference>
<evidence type="ECO:0000313" key="2">
    <source>
        <dbReference type="Proteomes" id="UP000198822"/>
    </source>
</evidence>
<evidence type="ECO:0000313" key="1">
    <source>
        <dbReference type="EMBL" id="SDH44497.1"/>
    </source>
</evidence>